<accession>A0ABW1YFU7</accession>
<dbReference type="EMBL" id="JBHSWD010000006">
    <property type="protein sequence ID" value="MFC6593221.1"/>
    <property type="molecule type" value="Genomic_DNA"/>
</dbReference>
<protein>
    <submittedName>
        <fullName evidence="2">Uncharacterized protein</fullName>
    </submittedName>
</protein>
<evidence type="ECO:0000313" key="3">
    <source>
        <dbReference type="Proteomes" id="UP001596297"/>
    </source>
</evidence>
<dbReference type="RefSeq" id="WP_380084221.1">
    <property type="nucleotide sequence ID" value="NZ_JBHSWD010000006.1"/>
</dbReference>
<evidence type="ECO:0000313" key="1">
    <source>
        <dbReference type="EMBL" id="MFC6593147.1"/>
    </source>
</evidence>
<dbReference type="Proteomes" id="UP001596297">
    <property type="component" value="Unassembled WGS sequence"/>
</dbReference>
<reference evidence="2" key="1">
    <citation type="journal article" date="2014" name="Int. J. Syst. Evol. Microbiol.">
        <title>Complete genome of a new Firmicutes species belonging to the dominant human colonic microbiota ('Ruminococcus bicirculans') reveals two chromosomes and a selective capacity to utilize plant glucans.</title>
        <authorList>
            <consortium name="NISC Comparative Sequencing Program"/>
            <person name="Wegmann U."/>
            <person name="Louis P."/>
            <person name="Goesmann A."/>
            <person name="Henrissat B."/>
            <person name="Duncan S.H."/>
            <person name="Flint H.J."/>
        </authorList>
    </citation>
    <scope>NUCLEOTIDE SEQUENCE</scope>
    <source>
        <strain evidence="2">NBRC 112440</strain>
    </source>
</reference>
<gene>
    <name evidence="1" type="ORF">ACFP81_14745</name>
    <name evidence="2" type="ORF">ACFP81_15155</name>
</gene>
<organism evidence="2 3">
    <name type="scientific">Deinococcus lacus</name>
    <dbReference type="NCBI Taxonomy" id="392561"/>
    <lineage>
        <taxon>Bacteria</taxon>
        <taxon>Thermotogati</taxon>
        <taxon>Deinococcota</taxon>
        <taxon>Deinococci</taxon>
        <taxon>Deinococcales</taxon>
        <taxon>Deinococcaceae</taxon>
        <taxon>Deinococcus</taxon>
    </lineage>
</organism>
<reference evidence="3" key="2">
    <citation type="journal article" date="2019" name="Int. J. Syst. Evol. Microbiol.">
        <title>The Global Catalogue of Microorganisms (GCM) 10K type strain sequencing project: providing services to taxonomists for standard genome sequencing and annotation.</title>
        <authorList>
            <consortium name="The Broad Institute Genomics Platform"/>
            <consortium name="The Broad Institute Genome Sequencing Center for Infectious Disease"/>
            <person name="Wu L."/>
            <person name="Ma J."/>
        </authorList>
    </citation>
    <scope>NUCLEOTIDE SEQUENCE [LARGE SCALE GENOMIC DNA]</scope>
    <source>
        <strain evidence="3">CGMCC 1.15772</strain>
    </source>
</reference>
<evidence type="ECO:0000313" key="2">
    <source>
        <dbReference type="EMBL" id="MFC6593221.1"/>
    </source>
</evidence>
<comment type="caution">
    <text evidence="2">The sequence shown here is derived from an EMBL/GenBank/DDBJ whole genome shotgun (WGS) entry which is preliminary data.</text>
</comment>
<reference evidence="2" key="3">
    <citation type="submission" date="2024-09" db="EMBL/GenBank/DDBJ databases">
        <authorList>
            <person name="Sun Q."/>
            <person name="Mori K."/>
        </authorList>
    </citation>
    <scope>NUCLEOTIDE SEQUENCE</scope>
    <source>
        <strain evidence="2">NBRC 112440</strain>
    </source>
</reference>
<dbReference type="EMBL" id="JBHSWD010000006">
    <property type="protein sequence ID" value="MFC6593147.1"/>
    <property type="molecule type" value="Genomic_DNA"/>
</dbReference>
<name>A0ABW1YFU7_9DEIO</name>
<sequence length="74" mass="8449">MAIRENLTKWGGYDVVQWQVGDPLPDPQTSIARITTDWDSEASWVEQFREFLALPGAEQIRGLVVGMWGRRCRG</sequence>
<keyword evidence="3" id="KW-1185">Reference proteome</keyword>
<proteinExistence type="predicted"/>